<dbReference type="Proteomes" id="UP000001946">
    <property type="component" value="Chromosome"/>
</dbReference>
<protein>
    <submittedName>
        <fullName evidence="1">Uncharacterized protein</fullName>
    </submittedName>
</protein>
<dbReference type="AlphaFoldDB" id="Q24NK9"/>
<organism evidence="1 2">
    <name type="scientific">Desulfitobacterium hafniense (strain Y51)</name>
    <dbReference type="NCBI Taxonomy" id="138119"/>
    <lineage>
        <taxon>Bacteria</taxon>
        <taxon>Bacillati</taxon>
        <taxon>Bacillota</taxon>
        <taxon>Clostridia</taxon>
        <taxon>Eubacteriales</taxon>
        <taxon>Desulfitobacteriaceae</taxon>
        <taxon>Desulfitobacterium</taxon>
    </lineage>
</organism>
<accession>Q24NK9</accession>
<dbReference type="EMBL" id="AP008230">
    <property type="protein sequence ID" value="BAE86383.1"/>
    <property type="molecule type" value="Genomic_DNA"/>
</dbReference>
<gene>
    <name evidence="1" type="ordered locus">DSY4594</name>
</gene>
<dbReference type="HOGENOM" id="CLU_2141862_0_0_9"/>
<name>Q24NK9_DESHY</name>
<evidence type="ECO:0000313" key="1">
    <source>
        <dbReference type="EMBL" id="BAE86383.1"/>
    </source>
</evidence>
<dbReference type="KEGG" id="dsy:DSY4594"/>
<proteinExistence type="predicted"/>
<evidence type="ECO:0000313" key="2">
    <source>
        <dbReference type="Proteomes" id="UP000001946"/>
    </source>
</evidence>
<reference evidence="1 2" key="1">
    <citation type="journal article" date="2006" name="J. Bacteriol.">
        <title>Complete genome sequence of the dehalorespiring bacterium Desulfitobacterium hafniense Y51 and comparison with Dehalococcoides ethenogenes 195.</title>
        <authorList>
            <person name="Nonaka H."/>
            <person name="Keresztes G."/>
            <person name="Shinoda Y."/>
            <person name="Ikenaga Y."/>
            <person name="Abe M."/>
            <person name="Naito K."/>
            <person name="Inatomi K."/>
            <person name="Furukawa K."/>
            <person name="Inui M."/>
            <person name="Yukawa H."/>
        </authorList>
    </citation>
    <scope>NUCLEOTIDE SEQUENCE [LARGE SCALE GENOMIC DNA]</scope>
    <source>
        <strain evidence="1 2">Y51</strain>
    </source>
</reference>
<sequence>MARRFIRAQNFLRFFFPHLHGDQILQNFLKQCLSRAAVDDCSEGIYSQMSESVRSNHFVRIFSVEHNTVGDVGRGIFKIKCPPTSVIAVYIANDPAFPIISSCLDVFIGIPP</sequence>
<keyword evidence="2" id="KW-1185">Reference proteome</keyword>